<organism evidence="3 4">
    <name type="scientific">Zostera marina</name>
    <name type="common">Eelgrass</name>
    <dbReference type="NCBI Taxonomy" id="29655"/>
    <lineage>
        <taxon>Eukaryota</taxon>
        <taxon>Viridiplantae</taxon>
        <taxon>Streptophyta</taxon>
        <taxon>Embryophyta</taxon>
        <taxon>Tracheophyta</taxon>
        <taxon>Spermatophyta</taxon>
        <taxon>Magnoliopsida</taxon>
        <taxon>Liliopsida</taxon>
        <taxon>Zosteraceae</taxon>
        <taxon>Zostera</taxon>
    </lineage>
</organism>
<proteinExistence type="predicted"/>
<keyword evidence="4" id="KW-1185">Reference proteome</keyword>
<dbReference type="PANTHER" id="PTHR33786:SF5">
    <property type="entry name" value="EXPRESSED PROTEIN"/>
    <property type="match status" value="1"/>
</dbReference>
<evidence type="ECO:0000313" key="3">
    <source>
        <dbReference type="EMBL" id="KMZ58930.1"/>
    </source>
</evidence>
<comment type="caution">
    <text evidence="3">The sequence shown here is derived from an EMBL/GenBank/DDBJ whole genome shotgun (WGS) entry which is preliminary data.</text>
</comment>
<reference evidence="4" key="1">
    <citation type="journal article" date="2016" name="Nature">
        <title>The genome of the seagrass Zostera marina reveals angiosperm adaptation to the sea.</title>
        <authorList>
            <person name="Olsen J.L."/>
            <person name="Rouze P."/>
            <person name="Verhelst B."/>
            <person name="Lin Y.-C."/>
            <person name="Bayer T."/>
            <person name="Collen J."/>
            <person name="Dattolo E."/>
            <person name="De Paoli E."/>
            <person name="Dittami S."/>
            <person name="Maumus F."/>
            <person name="Michel G."/>
            <person name="Kersting A."/>
            <person name="Lauritano C."/>
            <person name="Lohaus R."/>
            <person name="Toepel M."/>
            <person name="Tonon T."/>
            <person name="Vanneste K."/>
            <person name="Amirebrahimi M."/>
            <person name="Brakel J."/>
            <person name="Bostroem C."/>
            <person name="Chovatia M."/>
            <person name="Grimwood J."/>
            <person name="Jenkins J.W."/>
            <person name="Jueterbock A."/>
            <person name="Mraz A."/>
            <person name="Stam W.T."/>
            <person name="Tice H."/>
            <person name="Bornberg-Bauer E."/>
            <person name="Green P.J."/>
            <person name="Pearson G.A."/>
            <person name="Procaccini G."/>
            <person name="Duarte C.M."/>
            <person name="Schmutz J."/>
            <person name="Reusch T.B.H."/>
            <person name="Van de Peer Y."/>
        </authorList>
    </citation>
    <scope>NUCLEOTIDE SEQUENCE [LARGE SCALE GENOMIC DNA]</scope>
    <source>
        <strain evidence="4">cv. Finnish</strain>
    </source>
</reference>
<dbReference type="Proteomes" id="UP000036987">
    <property type="component" value="Unassembled WGS sequence"/>
</dbReference>
<protein>
    <recommendedName>
        <fullName evidence="2">DUF7866 domain-containing protein</fullName>
    </recommendedName>
</protein>
<sequence length="119" mass="13070">MFFLTLLKTLILLVICLLLSRNVFGIEEEYVPQDGSTRFVNASNLKVMLDVGVLSPMEEPFSVCSKCTCCASANHKDCHTAKCCHELNCNLPNKPFGTCAFQPVDCNCDNCKASLSLIS</sequence>
<dbReference type="PANTHER" id="PTHR33786">
    <property type="entry name" value="UBIQUITIN CARBOXYL-TERMINAL HYDROLASE"/>
    <property type="match status" value="1"/>
</dbReference>
<accession>A0A0K9NSF9</accession>
<dbReference type="EMBL" id="LFYR01001845">
    <property type="protein sequence ID" value="KMZ58930.1"/>
    <property type="molecule type" value="Genomic_DNA"/>
</dbReference>
<dbReference type="InterPro" id="IPR057188">
    <property type="entry name" value="DUF7866"/>
</dbReference>
<evidence type="ECO:0000256" key="1">
    <source>
        <dbReference type="SAM" id="SignalP"/>
    </source>
</evidence>
<dbReference type="OMA" id="CCASANH"/>
<feature type="signal peptide" evidence="1">
    <location>
        <begin position="1"/>
        <end position="25"/>
    </location>
</feature>
<dbReference type="Pfam" id="PF25268">
    <property type="entry name" value="DUF7866"/>
    <property type="match status" value="1"/>
</dbReference>
<dbReference type="AlphaFoldDB" id="A0A0K9NSF9"/>
<name>A0A0K9NSF9_ZOSMR</name>
<evidence type="ECO:0000313" key="4">
    <source>
        <dbReference type="Proteomes" id="UP000036987"/>
    </source>
</evidence>
<feature type="chain" id="PRO_5005527020" description="DUF7866 domain-containing protein" evidence="1">
    <location>
        <begin position="26"/>
        <end position="119"/>
    </location>
</feature>
<evidence type="ECO:0000259" key="2">
    <source>
        <dbReference type="Pfam" id="PF25268"/>
    </source>
</evidence>
<dbReference type="OrthoDB" id="768311at2759"/>
<gene>
    <name evidence="3" type="ORF">ZOSMA_721G00020</name>
</gene>
<feature type="domain" description="DUF7866" evidence="2">
    <location>
        <begin position="59"/>
        <end position="112"/>
    </location>
</feature>
<keyword evidence="1" id="KW-0732">Signal</keyword>